<dbReference type="InterPro" id="IPR027417">
    <property type="entry name" value="P-loop_NTPase"/>
</dbReference>
<proteinExistence type="inferred from homology"/>
<dbReference type="Proteomes" id="UP001265746">
    <property type="component" value="Unassembled WGS sequence"/>
</dbReference>
<dbReference type="PRINTS" id="PR00380">
    <property type="entry name" value="KINESINHEAVY"/>
</dbReference>
<comment type="caution">
    <text evidence="3">The sequence shown here is derived from an EMBL/GenBank/DDBJ whole genome shotgun (WGS) entry which is preliminary data.</text>
</comment>
<keyword evidence="4" id="KW-1185">Reference proteome</keyword>
<dbReference type="AlphaFoldDB" id="A0AAD9S1D2"/>
<dbReference type="PANTHER" id="PTHR47969">
    <property type="entry name" value="CHROMOSOME-ASSOCIATED KINESIN KIF4A-RELATED"/>
    <property type="match status" value="1"/>
</dbReference>
<dbReference type="GO" id="GO:0007018">
    <property type="term" value="P:microtubule-based movement"/>
    <property type="evidence" value="ECO:0007669"/>
    <property type="project" value="InterPro"/>
</dbReference>
<dbReference type="GO" id="GO:0005875">
    <property type="term" value="C:microtubule associated complex"/>
    <property type="evidence" value="ECO:0007669"/>
    <property type="project" value="TreeGrafter"/>
</dbReference>
<gene>
    <name evidence="3" type="ORF">N8I77_013420</name>
</gene>
<dbReference type="InterPro" id="IPR001752">
    <property type="entry name" value="Kinesin_motor_dom"/>
</dbReference>
<dbReference type="GO" id="GO:0008017">
    <property type="term" value="F:microtubule binding"/>
    <property type="evidence" value="ECO:0007669"/>
    <property type="project" value="InterPro"/>
</dbReference>
<dbReference type="GO" id="GO:0003777">
    <property type="term" value="F:microtubule motor activity"/>
    <property type="evidence" value="ECO:0007669"/>
    <property type="project" value="InterPro"/>
</dbReference>
<dbReference type="Gene3D" id="3.40.850.10">
    <property type="entry name" value="Kinesin motor domain"/>
    <property type="match status" value="1"/>
</dbReference>
<feature type="binding site" evidence="1">
    <location>
        <begin position="133"/>
        <end position="140"/>
    </location>
    <ligand>
        <name>ATP</name>
        <dbReference type="ChEBI" id="CHEBI:30616"/>
    </ligand>
</feature>
<evidence type="ECO:0000256" key="1">
    <source>
        <dbReference type="PROSITE-ProRule" id="PRU00283"/>
    </source>
</evidence>
<accession>A0AAD9S1D2</accession>
<dbReference type="PANTHER" id="PTHR47969:SF9">
    <property type="entry name" value="KINESIN-LIKE PROTEIN"/>
    <property type="match status" value="1"/>
</dbReference>
<organism evidence="3 4">
    <name type="scientific">Phomopsis amygdali</name>
    <name type="common">Fusicoccum amygdali</name>
    <dbReference type="NCBI Taxonomy" id="1214568"/>
    <lineage>
        <taxon>Eukaryota</taxon>
        <taxon>Fungi</taxon>
        <taxon>Dikarya</taxon>
        <taxon>Ascomycota</taxon>
        <taxon>Pezizomycotina</taxon>
        <taxon>Sordariomycetes</taxon>
        <taxon>Sordariomycetidae</taxon>
        <taxon>Diaporthales</taxon>
        <taxon>Diaporthaceae</taxon>
        <taxon>Diaporthe</taxon>
    </lineage>
</organism>
<dbReference type="EMBL" id="JAUJFL010000011">
    <property type="protein sequence ID" value="KAK2596534.1"/>
    <property type="molecule type" value="Genomic_DNA"/>
</dbReference>
<keyword evidence="1" id="KW-0547">Nucleotide-binding</keyword>
<protein>
    <recommendedName>
        <fullName evidence="2">Kinesin motor domain-containing protein</fullName>
    </recommendedName>
</protein>
<dbReference type="PROSITE" id="PS50067">
    <property type="entry name" value="KINESIN_MOTOR_2"/>
    <property type="match status" value="1"/>
</dbReference>
<dbReference type="SUPFAM" id="SSF52540">
    <property type="entry name" value="P-loop containing nucleoside triphosphate hydrolases"/>
    <property type="match status" value="1"/>
</dbReference>
<evidence type="ECO:0000259" key="2">
    <source>
        <dbReference type="PROSITE" id="PS50067"/>
    </source>
</evidence>
<dbReference type="InterPro" id="IPR027640">
    <property type="entry name" value="Kinesin-like_fam"/>
</dbReference>
<dbReference type="GO" id="GO:0005524">
    <property type="term" value="F:ATP binding"/>
    <property type="evidence" value="ECO:0007669"/>
    <property type="project" value="UniProtKB-UniRule"/>
</dbReference>
<evidence type="ECO:0000313" key="3">
    <source>
        <dbReference type="EMBL" id="KAK2596534.1"/>
    </source>
</evidence>
<evidence type="ECO:0000313" key="4">
    <source>
        <dbReference type="Proteomes" id="UP001265746"/>
    </source>
</evidence>
<comment type="similarity">
    <text evidence="1">Belongs to the TRAFAC class myosin-kinesin ATPase superfamily. Kinesin family.</text>
</comment>
<keyword evidence="1" id="KW-0067">ATP-binding</keyword>
<keyword evidence="1" id="KW-0505">Motor protein</keyword>
<dbReference type="SMART" id="SM00129">
    <property type="entry name" value="KISc"/>
    <property type="match status" value="1"/>
</dbReference>
<reference evidence="3" key="1">
    <citation type="submission" date="2023-06" db="EMBL/GenBank/DDBJ databases">
        <authorList>
            <person name="Noh H."/>
        </authorList>
    </citation>
    <scope>NUCLEOTIDE SEQUENCE</scope>
    <source>
        <strain evidence="3">DUCC20226</strain>
    </source>
</reference>
<feature type="domain" description="Kinesin motor" evidence="2">
    <location>
        <begin position="42"/>
        <end position="381"/>
    </location>
</feature>
<sequence length="630" mass="68448">MSVKMDEFLVQNAERYQSLVKAFRPGASTQTSIESKSSKSPDIVVSTRIRPLLDEEDAAGFSESVFPRDAQPGVVDVHELRRTVRGLPTLTSSNYQVDRVFGSDAKTEDVYDVVSHLVPFACSGGIGTLFAYGQTGSGKTFTVSGLEKMVVKALMEGDLHKSRKIFITIIELAGNSSYDLLNSRKPISILEDSFGVTQLAGAQEYEAKSTNDVLGLIETATSFRRTQSTQKNDVSSRSHAICRVRIEKAADETGEDGILYLIDLAGSEAARDMASHGADRMKETREINASLSVLKDCIRGKVEADALAAVSLTASKSERMKMKKPHVPFRQSALTKVLKHVFDPVGTRNCKTVVIACVNPSIVDVGASKNTLRYAEMLRVLVPNAKPAAYNPAVPATWSNKQLKGWVDNNSGSPPIQSSVLAPTETGPQLLRLPAPEFEARCMKTPGMNIEQAKAFRSKLWQLHIDSQRALHQSDAPSAAESEEPDTILGHLTMAERSSSREPDTKLSILPFKDRIRPGTVVSWTPPANFPLGLPGGMNMVLVLCPAEAAGEAAKTVFGSQANSPAPGQDNVTATGGKAKQYLCALIVPGLMSETYEVNLWRQIVVDTEAMNAEICLEYDPATRYYYMAV</sequence>
<dbReference type="GO" id="GO:0007052">
    <property type="term" value="P:mitotic spindle organization"/>
    <property type="evidence" value="ECO:0007669"/>
    <property type="project" value="TreeGrafter"/>
</dbReference>
<name>A0AAD9S1D2_PHOAM</name>
<dbReference type="GO" id="GO:0051231">
    <property type="term" value="P:spindle elongation"/>
    <property type="evidence" value="ECO:0007669"/>
    <property type="project" value="TreeGrafter"/>
</dbReference>
<dbReference type="Pfam" id="PF00225">
    <property type="entry name" value="Kinesin"/>
    <property type="match status" value="1"/>
</dbReference>
<dbReference type="InterPro" id="IPR036961">
    <property type="entry name" value="Kinesin_motor_dom_sf"/>
</dbReference>